<dbReference type="Proteomes" id="UP000255467">
    <property type="component" value="Unassembled WGS sequence"/>
</dbReference>
<name>A0A379JH75_9NOCA</name>
<dbReference type="PANTHER" id="PTHR35010">
    <property type="entry name" value="BLL4672 PROTEIN-RELATED"/>
    <property type="match status" value="1"/>
</dbReference>
<evidence type="ECO:0000259" key="1">
    <source>
        <dbReference type="PROSITE" id="PS50943"/>
    </source>
</evidence>
<feature type="domain" description="HTH cro/C1-type" evidence="1">
    <location>
        <begin position="11"/>
        <end position="65"/>
    </location>
</feature>
<dbReference type="Gene3D" id="3.30.450.180">
    <property type="match status" value="1"/>
</dbReference>
<dbReference type="RefSeq" id="WP_039812113.1">
    <property type="nucleotide sequence ID" value="NZ_UGRY01000004.1"/>
</dbReference>
<dbReference type="SMART" id="SM00530">
    <property type="entry name" value="HTH_XRE"/>
    <property type="match status" value="1"/>
</dbReference>
<protein>
    <submittedName>
        <fullName evidence="2">Predicted transcriptional regulator</fullName>
    </submittedName>
</protein>
<dbReference type="CDD" id="cd00093">
    <property type="entry name" value="HTH_XRE"/>
    <property type="match status" value="1"/>
</dbReference>
<dbReference type="STRING" id="1406858.GCA_000710895_03854"/>
<reference evidence="2 3" key="1">
    <citation type="submission" date="2018-06" db="EMBL/GenBank/DDBJ databases">
        <authorList>
            <consortium name="Pathogen Informatics"/>
            <person name="Doyle S."/>
        </authorList>
    </citation>
    <scope>NUCLEOTIDE SEQUENCE [LARGE SCALE GENOMIC DNA]</scope>
    <source>
        <strain evidence="2 3">NCTC1934</strain>
    </source>
</reference>
<dbReference type="SUPFAM" id="SSF47413">
    <property type="entry name" value="lambda repressor-like DNA-binding domains"/>
    <property type="match status" value="1"/>
</dbReference>
<dbReference type="Pfam" id="PF13560">
    <property type="entry name" value="HTH_31"/>
    <property type="match status" value="1"/>
</dbReference>
<dbReference type="GO" id="GO:0003677">
    <property type="term" value="F:DNA binding"/>
    <property type="evidence" value="ECO:0007669"/>
    <property type="project" value="InterPro"/>
</dbReference>
<organism evidence="2 3">
    <name type="scientific">Nocardia otitidiscaviarum</name>
    <dbReference type="NCBI Taxonomy" id="1823"/>
    <lineage>
        <taxon>Bacteria</taxon>
        <taxon>Bacillati</taxon>
        <taxon>Actinomycetota</taxon>
        <taxon>Actinomycetes</taxon>
        <taxon>Mycobacteriales</taxon>
        <taxon>Nocardiaceae</taxon>
        <taxon>Nocardia</taxon>
    </lineage>
</organism>
<sequence length="246" mass="27766">MEPREAIAGYLRERRAAAGLTRAELARRAGISEGLIQKLEQGTRPPTSTALGALFDALDVPTNYREYAANVLQPELTAISATTQAPSRAELDFLESIPYPACYQTVPALDLIAGNAAYRRAFPGLEEPGTNIMAWMLLHPVAREVIADWEREVHLMVHSFRHMAHGVTAPERIAEITELCARSSDWQRLWHTDIPPTDIPRRPVRIRPVEGGDWTPMYVQLLRCELPRRDWWVYSMVPLRGIRPAP</sequence>
<dbReference type="PROSITE" id="PS50943">
    <property type="entry name" value="HTH_CROC1"/>
    <property type="match status" value="1"/>
</dbReference>
<dbReference type="AlphaFoldDB" id="A0A379JH75"/>
<evidence type="ECO:0000313" key="3">
    <source>
        <dbReference type="Proteomes" id="UP000255467"/>
    </source>
</evidence>
<dbReference type="InterPro" id="IPR001387">
    <property type="entry name" value="Cro/C1-type_HTH"/>
</dbReference>
<dbReference type="EMBL" id="UGRY01000004">
    <property type="protein sequence ID" value="SUD47999.1"/>
    <property type="molecule type" value="Genomic_DNA"/>
</dbReference>
<keyword evidence="3" id="KW-1185">Reference proteome</keyword>
<evidence type="ECO:0000313" key="2">
    <source>
        <dbReference type="EMBL" id="SUD47999.1"/>
    </source>
</evidence>
<accession>A0A379JH75</accession>
<dbReference type="Pfam" id="PF17765">
    <property type="entry name" value="MLTR_LBD"/>
    <property type="match status" value="1"/>
</dbReference>
<dbReference type="InterPro" id="IPR010982">
    <property type="entry name" value="Lambda_DNA-bd_dom_sf"/>
</dbReference>
<gene>
    <name evidence="2" type="ORF">NCTC1934_05326</name>
</gene>
<dbReference type="InterPro" id="IPR041413">
    <property type="entry name" value="MLTR_LBD"/>
</dbReference>
<dbReference type="Gene3D" id="1.10.260.40">
    <property type="entry name" value="lambda repressor-like DNA-binding domains"/>
    <property type="match status" value="1"/>
</dbReference>
<proteinExistence type="predicted"/>